<dbReference type="InterPro" id="IPR050703">
    <property type="entry name" value="Flavin_MAO"/>
</dbReference>
<accession>A0A5N5WX62</accession>
<dbReference type="PANTHER" id="PTHR43563">
    <property type="entry name" value="AMINE OXIDASE"/>
    <property type="match status" value="1"/>
</dbReference>
<feature type="domain" description="Amine oxidase" evidence="7">
    <location>
        <begin position="14"/>
        <end position="457"/>
    </location>
</feature>
<evidence type="ECO:0000313" key="8">
    <source>
        <dbReference type="EMBL" id="KAB8071814.1"/>
    </source>
</evidence>
<dbReference type="InterPro" id="IPR036188">
    <property type="entry name" value="FAD/NAD-bd_sf"/>
</dbReference>
<protein>
    <recommendedName>
        <fullName evidence="6">Amine oxidase</fullName>
        <ecNumber evidence="6">1.4.3.-</ecNumber>
    </recommendedName>
</protein>
<keyword evidence="6" id="KW-0285">Flavoprotein</keyword>
<comment type="cofactor">
    <cofactor evidence="1 6">
        <name>FAD</name>
        <dbReference type="ChEBI" id="CHEBI:57692"/>
    </cofactor>
</comment>
<evidence type="ECO:0000256" key="3">
    <source>
        <dbReference type="ARBA" id="ARBA00023002"/>
    </source>
</evidence>
<organism evidence="8 9">
    <name type="scientific">Aspergillus leporis</name>
    <dbReference type="NCBI Taxonomy" id="41062"/>
    <lineage>
        <taxon>Eukaryota</taxon>
        <taxon>Fungi</taxon>
        <taxon>Dikarya</taxon>
        <taxon>Ascomycota</taxon>
        <taxon>Pezizomycotina</taxon>
        <taxon>Eurotiomycetes</taxon>
        <taxon>Eurotiomycetidae</taxon>
        <taxon>Eurotiales</taxon>
        <taxon>Aspergillaceae</taxon>
        <taxon>Aspergillus</taxon>
        <taxon>Aspergillus subgen. Circumdati</taxon>
    </lineage>
</organism>
<feature type="binding site" evidence="5">
    <location>
        <position position="15"/>
    </location>
    <ligand>
        <name>FAD</name>
        <dbReference type="ChEBI" id="CHEBI:57692"/>
    </ligand>
</feature>
<dbReference type="OrthoDB" id="5046242at2759"/>
<dbReference type="Gene3D" id="3.50.50.60">
    <property type="entry name" value="FAD/NAD(P)-binding domain"/>
    <property type="match status" value="1"/>
</dbReference>
<evidence type="ECO:0000313" key="9">
    <source>
        <dbReference type="Proteomes" id="UP000326565"/>
    </source>
</evidence>
<comment type="similarity">
    <text evidence="2 6">Belongs to the flavin monoamine oxidase family.</text>
</comment>
<dbReference type="GO" id="GO:0097621">
    <property type="term" value="F:monoamine oxidase activity"/>
    <property type="evidence" value="ECO:0007669"/>
    <property type="project" value="UniProtKB-EC"/>
</dbReference>
<dbReference type="EC" id="1.4.3.-" evidence="6"/>
<feature type="binding site" evidence="5">
    <location>
        <position position="344"/>
    </location>
    <ligand>
        <name>substrate</name>
    </ligand>
</feature>
<dbReference type="SUPFAM" id="SSF54373">
    <property type="entry name" value="FAD-linked reductases, C-terminal domain"/>
    <property type="match status" value="1"/>
</dbReference>
<evidence type="ECO:0000256" key="6">
    <source>
        <dbReference type="RuleBase" id="RU362067"/>
    </source>
</evidence>
<dbReference type="Gene3D" id="1.10.405.10">
    <property type="entry name" value="Guanine Nucleotide Dissociation Inhibitor, domain 1"/>
    <property type="match status" value="1"/>
</dbReference>
<keyword evidence="3 6" id="KW-0560">Oxidoreductase</keyword>
<dbReference type="Gene3D" id="3.90.660.10">
    <property type="match status" value="1"/>
</dbReference>
<evidence type="ECO:0000256" key="5">
    <source>
        <dbReference type="PIRSR" id="PIRSR601613-1"/>
    </source>
</evidence>
<comment type="catalytic activity">
    <reaction evidence="4">
        <text>a secondary aliphatic amine + O2 + H2O = a primary amine + an aldehyde + H2O2</text>
        <dbReference type="Rhea" id="RHEA:26414"/>
        <dbReference type="ChEBI" id="CHEBI:15377"/>
        <dbReference type="ChEBI" id="CHEBI:15379"/>
        <dbReference type="ChEBI" id="CHEBI:16240"/>
        <dbReference type="ChEBI" id="CHEBI:17478"/>
        <dbReference type="ChEBI" id="CHEBI:58855"/>
        <dbReference type="ChEBI" id="CHEBI:65296"/>
        <dbReference type="EC" id="1.4.3.4"/>
    </reaction>
</comment>
<dbReference type="PANTHER" id="PTHR43563:SF14">
    <property type="entry name" value="AMINE OXIDASE"/>
    <property type="match status" value="1"/>
</dbReference>
<name>A0A5N5WX62_9EURO</name>
<dbReference type="AlphaFoldDB" id="A0A5N5WX62"/>
<dbReference type="SUPFAM" id="SSF51905">
    <property type="entry name" value="FAD/NAD(P)-binding domain"/>
    <property type="match status" value="1"/>
</dbReference>
<sequence>MANVIDVAVIGAGLSGLQAALDIHNAGHSVIILEARDRVGGKTRSVQRLDGKGMQEIGAAWVNDTNQFHVWDYCQRFGLTPVVQNINGSVACEDADGTCHLFPFGEMPRFQKAEIYNIVDIRDFVEATCLNPKTFMEPHRAALDSLTFEQWLRDAGAGTRAIQTATLWCRGTSGQDPGEISALAFLEVARGGLGIINLRYDGKDGGQHLRIREGTQSISNGIAKLLPSSCIKLSCPIASVTQTMPQLYSVTSTIGFTVKTRKVIISIPSPAYKDIQFDPPLPHQRQIYTTSTRYGCFVKFICLFKAPFWRSQGACGLAQSFRGPVNHCRDTSVDADENYALTCFLCSEQGRRWLALNSSDRRDAVLYQLGSLFGVGYDVVRFEFIGSMTSEWPQDRWAGWGCPFPVTPPGVIGGYGDGQLAMEKCDGLYFVGTEFTDEWRGYMEGALRSGKRGAAQALQDLRM</sequence>
<dbReference type="PRINTS" id="PR00757">
    <property type="entry name" value="AMINEOXDASEF"/>
</dbReference>
<evidence type="ECO:0000256" key="4">
    <source>
        <dbReference type="ARBA" id="ARBA00048448"/>
    </source>
</evidence>
<gene>
    <name evidence="8" type="ORF">BDV29DRAFT_11837</name>
</gene>
<feature type="binding site" evidence="5">
    <location>
        <position position="434"/>
    </location>
    <ligand>
        <name>FAD</name>
        <dbReference type="ChEBI" id="CHEBI:57692"/>
    </ligand>
</feature>
<dbReference type="Pfam" id="PF01593">
    <property type="entry name" value="Amino_oxidase"/>
    <property type="match status" value="1"/>
</dbReference>
<keyword evidence="9" id="KW-1185">Reference proteome</keyword>
<dbReference type="Proteomes" id="UP000326565">
    <property type="component" value="Unassembled WGS sequence"/>
</dbReference>
<evidence type="ECO:0000256" key="1">
    <source>
        <dbReference type="ARBA" id="ARBA00001974"/>
    </source>
</evidence>
<feature type="binding site" evidence="5">
    <location>
        <begin position="34"/>
        <end position="35"/>
    </location>
    <ligand>
        <name>FAD</name>
        <dbReference type="ChEBI" id="CHEBI:57692"/>
    </ligand>
</feature>
<evidence type="ECO:0000259" key="7">
    <source>
        <dbReference type="Pfam" id="PF01593"/>
    </source>
</evidence>
<dbReference type="InterPro" id="IPR002937">
    <property type="entry name" value="Amino_oxidase"/>
</dbReference>
<proteinExistence type="inferred from homology"/>
<keyword evidence="6" id="KW-0274">FAD</keyword>
<reference evidence="8 9" key="1">
    <citation type="submission" date="2019-04" db="EMBL/GenBank/DDBJ databases">
        <title>Friends and foes A comparative genomics study of 23 Aspergillus species from section Flavi.</title>
        <authorList>
            <consortium name="DOE Joint Genome Institute"/>
            <person name="Kjaerbolling I."/>
            <person name="Vesth T."/>
            <person name="Frisvad J.C."/>
            <person name="Nybo J.L."/>
            <person name="Theobald S."/>
            <person name="Kildgaard S."/>
            <person name="Isbrandt T."/>
            <person name="Kuo A."/>
            <person name="Sato A."/>
            <person name="Lyhne E.K."/>
            <person name="Kogle M.E."/>
            <person name="Wiebenga A."/>
            <person name="Kun R.S."/>
            <person name="Lubbers R.J."/>
            <person name="Makela M.R."/>
            <person name="Barry K."/>
            <person name="Chovatia M."/>
            <person name="Clum A."/>
            <person name="Daum C."/>
            <person name="Haridas S."/>
            <person name="He G."/>
            <person name="LaButti K."/>
            <person name="Lipzen A."/>
            <person name="Mondo S."/>
            <person name="Riley R."/>
            <person name="Salamov A."/>
            <person name="Simmons B.A."/>
            <person name="Magnuson J.K."/>
            <person name="Henrissat B."/>
            <person name="Mortensen U.H."/>
            <person name="Larsen T.O."/>
            <person name="Devries R.P."/>
            <person name="Grigoriev I.V."/>
            <person name="Machida M."/>
            <person name="Baker S.E."/>
            <person name="Andersen M.R."/>
        </authorList>
    </citation>
    <scope>NUCLEOTIDE SEQUENCE [LARGE SCALE GENOMIC DNA]</scope>
    <source>
        <strain evidence="8 9">CBS 151.66</strain>
    </source>
</reference>
<evidence type="ECO:0000256" key="2">
    <source>
        <dbReference type="ARBA" id="ARBA00005995"/>
    </source>
</evidence>
<dbReference type="EMBL" id="ML732262">
    <property type="protein sequence ID" value="KAB8071814.1"/>
    <property type="molecule type" value="Genomic_DNA"/>
</dbReference>
<dbReference type="InterPro" id="IPR001613">
    <property type="entry name" value="Flavin_amine_oxidase"/>
</dbReference>